<organism evidence="1 2">
    <name type="scientific">Candidatus Gottesmanbacteria bacterium GW2011_GWC2_39_8</name>
    <dbReference type="NCBI Taxonomy" id="1618450"/>
    <lineage>
        <taxon>Bacteria</taxon>
        <taxon>Candidatus Gottesmaniibacteriota</taxon>
    </lineage>
</organism>
<name>A0A0G0SEY4_9BACT</name>
<protein>
    <submittedName>
        <fullName evidence="1">Uncharacterized protein</fullName>
    </submittedName>
</protein>
<accession>A0A0G0SEY4</accession>
<gene>
    <name evidence="1" type="ORF">UT63_C0019G0002</name>
</gene>
<proteinExistence type="predicted"/>
<dbReference type="AlphaFoldDB" id="A0A0G0SEY4"/>
<reference evidence="1 2" key="1">
    <citation type="journal article" date="2015" name="Nature">
        <title>rRNA introns, odd ribosomes, and small enigmatic genomes across a large radiation of phyla.</title>
        <authorList>
            <person name="Brown C.T."/>
            <person name="Hug L.A."/>
            <person name="Thomas B.C."/>
            <person name="Sharon I."/>
            <person name="Castelle C.J."/>
            <person name="Singh A."/>
            <person name="Wilkins M.J."/>
            <person name="Williams K.H."/>
            <person name="Banfield J.F."/>
        </authorList>
    </citation>
    <scope>NUCLEOTIDE SEQUENCE [LARGE SCALE GENOMIC DNA]</scope>
</reference>
<sequence length="68" mass="8020">MAVLPTTLIRSRSKESGYPPRRPTIYVKLGPRDTVVSKMELIQKQDATERKRKYPLSWRRKGAIIFFR</sequence>
<evidence type="ECO:0000313" key="2">
    <source>
        <dbReference type="Proteomes" id="UP000034539"/>
    </source>
</evidence>
<dbReference type="EMBL" id="LBXN01000019">
    <property type="protein sequence ID" value="KKR33280.1"/>
    <property type="molecule type" value="Genomic_DNA"/>
</dbReference>
<comment type="caution">
    <text evidence="1">The sequence shown here is derived from an EMBL/GenBank/DDBJ whole genome shotgun (WGS) entry which is preliminary data.</text>
</comment>
<dbReference type="Proteomes" id="UP000034539">
    <property type="component" value="Unassembled WGS sequence"/>
</dbReference>
<evidence type="ECO:0000313" key="1">
    <source>
        <dbReference type="EMBL" id="KKR33280.1"/>
    </source>
</evidence>